<dbReference type="EMBL" id="CP066681">
    <property type="protein sequence ID" value="QQG36318.1"/>
    <property type="molecule type" value="Genomic_DNA"/>
</dbReference>
<dbReference type="GO" id="GO:0033969">
    <property type="term" value="F:gamma-glutamyl-gamma-aminobutyrate hydrolase activity"/>
    <property type="evidence" value="ECO:0007669"/>
    <property type="project" value="TreeGrafter"/>
</dbReference>
<dbReference type="InterPro" id="IPR044668">
    <property type="entry name" value="PuuD-like"/>
</dbReference>
<dbReference type="InterPro" id="IPR011697">
    <property type="entry name" value="Peptidase_C26"/>
</dbReference>
<dbReference type="PROSITE" id="PS51273">
    <property type="entry name" value="GATASE_TYPE_1"/>
    <property type="match status" value="1"/>
</dbReference>
<dbReference type="GO" id="GO:0005829">
    <property type="term" value="C:cytosol"/>
    <property type="evidence" value="ECO:0007669"/>
    <property type="project" value="TreeGrafter"/>
</dbReference>
<evidence type="ECO:0000313" key="1">
    <source>
        <dbReference type="EMBL" id="QQG36318.1"/>
    </source>
</evidence>
<dbReference type="InterPro" id="IPR029062">
    <property type="entry name" value="Class_I_gatase-like"/>
</dbReference>
<dbReference type="Gene3D" id="3.40.50.880">
    <property type="match status" value="1"/>
</dbReference>
<dbReference type="AlphaFoldDB" id="A0A7T5UI47"/>
<organism evidence="1 2">
    <name type="scientific">Micavibrio aeruginosavorus</name>
    <dbReference type="NCBI Taxonomy" id="349221"/>
    <lineage>
        <taxon>Bacteria</taxon>
        <taxon>Pseudomonadati</taxon>
        <taxon>Bdellovibrionota</taxon>
        <taxon>Bdellovibrionia</taxon>
        <taxon>Bdellovibrionales</taxon>
        <taxon>Pseudobdellovibrionaceae</taxon>
        <taxon>Micavibrio</taxon>
    </lineage>
</organism>
<dbReference type="PANTHER" id="PTHR43235">
    <property type="entry name" value="GLUTAMINE AMIDOTRANSFERASE PB2B2.05-RELATED"/>
    <property type="match status" value="1"/>
</dbReference>
<proteinExistence type="predicted"/>
<dbReference type="Pfam" id="PF07722">
    <property type="entry name" value="Peptidase_C26"/>
    <property type="match status" value="2"/>
</dbReference>
<sequence>MKIVGISQRVIVNKTYPERRDALAQEWHGFLAAAGLVALPLPNNVVAVRDLLRQVPVAGFILSGGNDLVKYGGDAPERDEVESFMLEQSKKEGLPVLGVCRGLQFMNVHEGGTLQTVVGHVGTRHKLDNGRTVNSYHNYALAALAPGFSVEHRAGGDGTVESLRHDVLPWRGVMWHPERETAPDQEDVDLFQEVFLS</sequence>
<evidence type="ECO:0000313" key="2">
    <source>
        <dbReference type="Proteomes" id="UP000595362"/>
    </source>
</evidence>
<reference evidence="1 2" key="1">
    <citation type="submission" date="2020-07" db="EMBL/GenBank/DDBJ databases">
        <title>Huge and variable diversity of episymbiotic CPR bacteria and DPANN archaea in groundwater ecosystems.</title>
        <authorList>
            <person name="He C.Y."/>
            <person name="Keren R."/>
            <person name="Whittaker M."/>
            <person name="Farag I.F."/>
            <person name="Doudna J."/>
            <person name="Cate J.H.D."/>
            <person name="Banfield J.F."/>
        </authorList>
    </citation>
    <scope>NUCLEOTIDE SEQUENCE [LARGE SCALE GENOMIC DNA]</scope>
    <source>
        <strain evidence="1">NC_groundwater_70_Ag_B-0.1um_54_66</strain>
    </source>
</reference>
<protein>
    <submittedName>
        <fullName evidence="1">Gamma-glutamyl-gamma-aminobutyrate hydrolase family protein</fullName>
    </submittedName>
</protein>
<dbReference type="PANTHER" id="PTHR43235:SF1">
    <property type="entry name" value="GLUTAMINE AMIDOTRANSFERASE PB2B2.05-RELATED"/>
    <property type="match status" value="1"/>
</dbReference>
<gene>
    <name evidence="1" type="ORF">HYS17_00560</name>
</gene>
<accession>A0A7T5UI47</accession>
<keyword evidence="1" id="KW-0378">Hydrolase</keyword>
<dbReference type="GO" id="GO:0006598">
    <property type="term" value="P:polyamine catabolic process"/>
    <property type="evidence" value="ECO:0007669"/>
    <property type="project" value="TreeGrafter"/>
</dbReference>
<dbReference type="Proteomes" id="UP000595362">
    <property type="component" value="Chromosome"/>
</dbReference>
<name>A0A7T5UI47_9BACT</name>
<dbReference type="SUPFAM" id="SSF52317">
    <property type="entry name" value="Class I glutamine amidotransferase-like"/>
    <property type="match status" value="1"/>
</dbReference>